<dbReference type="RefSeq" id="WP_073362961.1">
    <property type="nucleotide sequence ID" value="NZ_FQVQ01000007.1"/>
</dbReference>
<sequence length="131" mass="15319">MTFYKNSPFNFAEAILEQVVLRNNQLFVYVYNIQTIEEIQVNVLSIPKCSFLSHCLLIYSLQSLTYSYDESRKIPKENRECIGDTFKENRGKGQEFWLAFEKIEIVLEMNTNVSSKSFSDAEINSFSFENL</sequence>
<evidence type="ECO:0000313" key="1">
    <source>
        <dbReference type="EMBL" id="SHF34059.1"/>
    </source>
</evidence>
<dbReference type="STRING" id="1124188.SAMN05444377_1075"/>
<accession>A0A1M5AUY2</accession>
<name>A0A1M5AUY2_9FLAO</name>
<keyword evidence="2" id="KW-1185">Reference proteome</keyword>
<reference evidence="1 2" key="1">
    <citation type="submission" date="2016-11" db="EMBL/GenBank/DDBJ databases">
        <authorList>
            <person name="Jaros S."/>
            <person name="Januszkiewicz K."/>
            <person name="Wedrychowicz H."/>
        </authorList>
    </citation>
    <scope>NUCLEOTIDE SEQUENCE [LARGE SCALE GENOMIC DNA]</scope>
    <source>
        <strain evidence="1 2">DSM 25660</strain>
    </source>
</reference>
<gene>
    <name evidence="1" type="ORF">SAMN05444377_1075</name>
</gene>
<dbReference type="EMBL" id="FQVQ01000007">
    <property type="protein sequence ID" value="SHF34059.1"/>
    <property type="molecule type" value="Genomic_DNA"/>
</dbReference>
<dbReference type="AlphaFoldDB" id="A0A1M5AUY2"/>
<protein>
    <submittedName>
        <fullName evidence="1">Uncharacterized protein</fullName>
    </submittedName>
</protein>
<organism evidence="1 2">
    <name type="scientific">Flavobacterium fontis</name>
    <dbReference type="NCBI Taxonomy" id="1124188"/>
    <lineage>
        <taxon>Bacteria</taxon>
        <taxon>Pseudomonadati</taxon>
        <taxon>Bacteroidota</taxon>
        <taxon>Flavobacteriia</taxon>
        <taxon>Flavobacteriales</taxon>
        <taxon>Flavobacteriaceae</taxon>
        <taxon>Flavobacterium</taxon>
    </lineage>
</organism>
<dbReference type="Proteomes" id="UP000184147">
    <property type="component" value="Unassembled WGS sequence"/>
</dbReference>
<evidence type="ECO:0000313" key="2">
    <source>
        <dbReference type="Proteomes" id="UP000184147"/>
    </source>
</evidence>
<proteinExistence type="predicted"/>